<evidence type="ECO:0000313" key="6">
    <source>
        <dbReference type="EMBL" id="OQK16157.1"/>
    </source>
</evidence>
<dbReference type="GO" id="GO:0003700">
    <property type="term" value="F:DNA-binding transcription factor activity"/>
    <property type="evidence" value="ECO:0007669"/>
    <property type="project" value="TreeGrafter"/>
</dbReference>
<dbReference type="InterPro" id="IPR050109">
    <property type="entry name" value="HTH-type_TetR-like_transc_reg"/>
</dbReference>
<organism evidence="6 7">
    <name type="scientific">Methyloprofundus sedimenti</name>
    <dbReference type="NCBI Taxonomy" id="1420851"/>
    <lineage>
        <taxon>Bacteria</taxon>
        <taxon>Pseudomonadati</taxon>
        <taxon>Pseudomonadota</taxon>
        <taxon>Gammaproteobacteria</taxon>
        <taxon>Methylococcales</taxon>
        <taxon>Methylococcaceae</taxon>
        <taxon>Methyloprofundus</taxon>
    </lineage>
</organism>
<dbReference type="AlphaFoldDB" id="A0A1V8M3L4"/>
<evidence type="ECO:0000256" key="4">
    <source>
        <dbReference type="PROSITE-ProRule" id="PRU00335"/>
    </source>
</evidence>
<feature type="domain" description="HTH tetR-type" evidence="5">
    <location>
        <begin position="6"/>
        <end position="66"/>
    </location>
</feature>
<gene>
    <name evidence="6" type="ORF">AU255_13710</name>
</gene>
<evidence type="ECO:0000256" key="3">
    <source>
        <dbReference type="ARBA" id="ARBA00023163"/>
    </source>
</evidence>
<protein>
    <submittedName>
        <fullName evidence="6">TetR family transcriptional regulator</fullName>
    </submittedName>
</protein>
<dbReference type="Proteomes" id="UP000191980">
    <property type="component" value="Unassembled WGS sequence"/>
</dbReference>
<sequence length="199" mass="22409">MSSKNLETRLRILEVTLQMLEENRGQGVRMADIAKCANVSRQAIYLHFASRAELLNATTKFLDERLDLDRRLAPSRAASSGQDRLALYVEFWGNYIPEIYGVAKALLLVLDSDDAAAAAWQERMAAMRHGCRAAIDMLHSEHRLASEWTPESATDVLCTMLSVANWENFTSVCGWSNQQYVERMKAIAERSLLKNESAP</sequence>
<evidence type="ECO:0000256" key="2">
    <source>
        <dbReference type="ARBA" id="ARBA00023125"/>
    </source>
</evidence>
<dbReference type="EMBL" id="LPUF01000002">
    <property type="protein sequence ID" value="OQK16157.1"/>
    <property type="molecule type" value="Genomic_DNA"/>
</dbReference>
<keyword evidence="1" id="KW-0805">Transcription regulation</keyword>
<dbReference type="SUPFAM" id="SSF46689">
    <property type="entry name" value="Homeodomain-like"/>
    <property type="match status" value="1"/>
</dbReference>
<dbReference type="OrthoDB" id="9805134at2"/>
<dbReference type="PANTHER" id="PTHR30055">
    <property type="entry name" value="HTH-TYPE TRANSCRIPTIONAL REGULATOR RUTR"/>
    <property type="match status" value="1"/>
</dbReference>
<dbReference type="GO" id="GO:0000976">
    <property type="term" value="F:transcription cis-regulatory region binding"/>
    <property type="evidence" value="ECO:0007669"/>
    <property type="project" value="TreeGrafter"/>
</dbReference>
<keyword evidence="7" id="KW-1185">Reference proteome</keyword>
<dbReference type="Gene3D" id="1.10.357.10">
    <property type="entry name" value="Tetracycline Repressor, domain 2"/>
    <property type="match status" value="1"/>
</dbReference>
<dbReference type="PANTHER" id="PTHR30055:SF234">
    <property type="entry name" value="HTH-TYPE TRANSCRIPTIONAL REGULATOR BETI"/>
    <property type="match status" value="1"/>
</dbReference>
<evidence type="ECO:0000256" key="1">
    <source>
        <dbReference type="ARBA" id="ARBA00023015"/>
    </source>
</evidence>
<dbReference type="InterPro" id="IPR009057">
    <property type="entry name" value="Homeodomain-like_sf"/>
</dbReference>
<evidence type="ECO:0000259" key="5">
    <source>
        <dbReference type="PROSITE" id="PS50977"/>
    </source>
</evidence>
<feature type="DNA-binding region" description="H-T-H motif" evidence="4">
    <location>
        <begin position="29"/>
        <end position="48"/>
    </location>
</feature>
<name>A0A1V8M3L4_9GAMM</name>
<keyword evidence="3" id="KW-0804">Transcription</keyword>
<dbReference type="STRING" id="1420851.AU255_13710"/>
<proteinExistence type="predicted"/>
<evidence type="ECO:0000313" key="7">
    <source>
        <dbReference type="Proteomes" id="UP000191980"/>
    </source>
</evidence>
<keyword evidence="2 4" id="KW-0238">DNA-binding</keyword>
<accession>A0A1V8M3L4</accession>
<dbReference type="PROSITE" id="PS50977">
    <property type="entry name" value="HTH_TETR_2"/>
    <property type="match status" value="1"/>
</dbReference>
<dbReference type="RefSeq" id="WP_080523532.1">
    <property type="nucleotide sequence ID" value="NZ_LPUF01000002.1"/>
</dbReference>
<reference evidence="6 7" key="1">
    <citation type="submission" date="2015-12" db="EMBL/GenBank/DDBJ databases">
        <authorList>
            <person name="Shamseldin A."/>
            <person name="Moawad H."/>
            <person name="Abd El-Rahim W.M."/>
            <person name="Sadowsky M.J."/>
        </authorList>
    </citation>
    <scope>NUCLEOTIDE SEQUENCE [LARGE SCALE GENOMIC DNA]</scope>
    <source>
        <strain evidence="6 7">WF1</strain>
    </source>
</reference>
<dbReference type="InterPro" id="IPR001647">
    <property type="entry name" value="HTH_TetR"/>
</dbReference>
<dbReference type="Pfam" id="PF00440">
    <property type="entry name" value="TetR_N"/>
    <property type="match status" value="1"/>
</dbReference>
<comment type="caution">
    <text evidence="6">The sequence shown here is derived from an EMBL/GenBank/DDBJ whole genome shotgun (WGS) entry which is preliminary data.</text>
</comment>